<dbReference type="EMBL" id="LT614631">
    <property type="protein sequence ID" value="SCN22918.1"/>
    <property type="molecule type" value="Genomic_DNA"/>
</dbReference>
<dbReference type="EMBL" id="LT608253">
    <property type="protein sequence ID" value="SCM15721.1"/>
    <property type="molecule type" value="Genomic_DNA"/>
</dbReference>
<dbReference type="Proteomes" id="UP000219974">
    <property type="component" value="Chromosome 5"/>
</dbReference>
<feature type="region of interest" description="Disordered" evidence="1">
    <location>
        <begin position="235"/>
        <end position="302"/>
    </location>
</feature>
<evidence type="ECO:0000313" key="2">
    <source>
        <dbReference type="EMBL" id="CXI08971.1"/>
    </source>
</evidence>
<reference evidence="2 7" key="1">
    <citation type="submission" date="2016-02" db="EMBL/GenBank/DDBJ databases">
        <authorList>
            <consortium name="Pathogen Informatics"/>
        </authorList>
    </citation>
    <scope>NUCLEOTIDE SEQUENCE [LARGE SCALE GENOMIC DNA]</scope>
    <source>
        <strain evidence="2 7">K173</strain>
        <strain evidence="3 11">NK65 ny</strain>
        <strain evidence="6 10">NK65e</strain>
        <strain evidence="4 8">SP11 Antwerpcl1</strain>
        <strain evidence="5 9">SP11 RLL</strain>
    </source>
</reference>
<dbReference type="EMBL" id="LT608269">
    <property type="protein sequence ID" value="SCM17516.1"/>
    <property type="molecule type" value="Genomic_DNA"/>
</dbReference>
<evidence type="ECO:0000313" key="5">
    <source>
        <dbReference type="EMBL" id="SCM17516.1"/>
    </source>
</evidence>
<evidence type="ECO:0000313" key="8">
    <source>
        <dbReference type="Proteomes" id="UP000219860"/>
    </source>
</evidence>
<feature type="compositionally biased region" description="Basic and acidic residues" evidence="1">
    <location>
        <begin position="245"/>
        <end position="256"/>
    </location>
</feature>
<dbReference type="AlphaFoldDB" id="A0A0Y9UT68"/>
<dbReference type="EMBL" id="LT160025">
    <property type="protein sequence ID" value="CXI08971.1"/>
    <property type="molecule type" value="Genomic_DNA"/>
</dbReference>
<dbReference type="Proteomes" id="UP000516480">
    <property type="component" value="Chromosome 5"/>
</dbReference>
<evidence type="ECO:0000313" key="9">
    <source>
        <dbReference type="Proteomes" id="UP000219974"/>
    </source>
</evidence>
<accession>A0A0Y9UT68</accession>
<evidence type="ECO:0000313" key="6">
    <source>
        <dbReference type="EMBL" id="SCN22918.1"/>
    </source>
</evidence>
<dbReference type="OMA" id="MENLYHE"/>
<organism evidence="2 7">
    <name type="scientific">Plasmodium berghei</name>
    <dbReference type="NCBI Taxonomy" id="5821"/>
    <lineage>
        <taxon>Eukaryota</taxon>
        <taxon>Sar</taxon>
        <taxon>Alveolata</taxon>
        <taxon>Apicomplexa</taxon>
        <taxon>Aconoidasida</taxon>
        <taxon>Haemosporida</taxon>
        <taxon>Plasmodiidae</taxon>
        <taxon>Plasmodium</taxon>
        <taxon>Plasmodium (Vinckeia)</taxon>
    </lineage>
</organism>
<dbReference type="EMBL" id="LT608141">
    <property type="protein sequence ID" value="SCL92803.1"/>
    <property type="molecule type" value="Genomic_DNA"/>
</dbReference>
<evidence type="ECO:0000256" key="1">
    <source>
        <dbReference type="SAM" id="MobiDB-lite"/>
    </source>
</evidence>
<proteinExistence type="predicted"/>
<evidence type="ECO:0000313" key="10">
    <source>
        <dbReference type="Proteomes" id="UP000220214"/>
    </source>
</evidence>
<dbReference type="OrthoDB" id="377468at2759"/>
<name>A0A0Y9UT68_PLABE</name>
<dbReference type="Proteomes" id="UP000219860">
    <property type="component" value="Chromosome 5"/>
</dbReference>
<dbReference type="VEuPathDB" id="PlasmoDB:PBANKA_0508600"/>
<dbReference type="Proteomes" id="UP000220214">
    <property type="component" value="Chromosome 5"/>
</dbReference>
<evidence type="ECO:0000313" key="3">
    <source>
        <dbReference type="EMBL" id="SCL92803.1"/>
    </source>
</evidence>
<evidence type="ECO:0000313" key="4">
    <source>
        <dbReference type="EMBL" id="SCM15721.1"/>
    </source>
</evidence>
<feature type="compositionally biased region" description="Basic residues" evidence="1">
    <location>
        <begin position="270"/>
        <end position="280"/>
    </location>
</feature>
<evidence type="ECO:0000313" key="7">
    <source>
        <dbReference type="Proteomes" id="UP000069549"/>
    </source>
</evidence>
<evidence type="ECO:0000313" key="11">
    <source>
        <dbReference type="Proteomes" id="UP000516480"/>
    </source>
</evidence>
<protein>
    <submittedName>
        <fullName evidence="2">Uncharacterized protein</fullName>
    </submittedName>
</protein>
<dbReference type="Proteomes" id="UP000069549">
    <property type="component" value="Chromosome 5"/>
</dbReference>
<gene>
    <name evidence="2" type="ORF">PBK173_000078200</name>
    <name evidence="6" type="ORF">PBNK65E_000074300</name>
    <name evidence="3" type="ORF">PBNK65NY_000074000</name>
    <name evidence="4" type="ORF">PBSP11A_000074000</name>
    <name evidence="5" type="ORF">PBSP11RLL_000074200</name>
</gene>
<sequence>MENNYCEDISLFFSIKDLEEILNIFNNAKQVKKDTHKLFSFCNSYELLFDSNCYSVIEEKTEKKEVKKIFSLGLLSNEKDKIFEEKNMNKQGNKKISEDEKESIALKSSELKNKTKKFLFNEKNAYDHHELISEEIFNCLYKNTKNAKFTKKYKLLIEIIIQAIIYANKINLDIYKLNLFLSIIIMVIYKVMENLQENIKRQKKRKEITINYFVNLLEKNTSYIDHIQLSEDNRNSALENGDNSKIGKIEQNEKIDLSNNSNTINDEKHRKNSKREKKEKKKMEKEMNNIENNNNLKNKKEPYDDNIKTQILEDENNSIQNEMHKDNKNIADNNLSSSDTINIKKHIILFQHYEAKYIIKYMFEEIFSIYNILEYLFLFPALSVNLSFCSTFANISPPHNFSTHNEIKHESGKEQTEENEFAANSYIKEALDVPLFVLDKFYDHVKELQNKINQTII</sequence>